<dbReference type="Gene3D" id="3.30.450.30">
    <property type="entry name" value="Dynein light chain 2a, cytoplasmic"/>
    <property type="match status" value="1"/>
</dbReference>
<feature type="transmembrane region" description="Helical" evidence="1">
    <location>
        <begin position="83"/>
        <end position="110"/>
    </location>
</feature>
<name>A0A9D5KB07_UNCW3</name>
<evidence type="ECO:0000313" key="4">
    <source>
        <dbReference type="Proteomes" id="UP000630660"/>
    </source>
</evidence>
<evidence type="ECO:0000256" key="1">
    <source>
        <dbReference type="SAM" id="Phobius"/>
    </source>
</evidence>
<protein>
    <recommendedName>
        <fullName evidence="2">Roadblock/LAMTOR2 domain-containing protein</fullName>
    </recommendedName>
</protein>
<dbReference type="SMART" id="SM00960">
    <property type="entry name" value="Robl_LC7"/>
    <property type="match status" value="1"/>
</dbReference>
<dbReference type="InterPro" id="IPR004942">
    <property type="entry name" value="Roadblock/LAMTOR2_dom"/>
</dbReference>
<proteinExistence type="predicted"/>
<evidence type="ECO:0000259" key="2">
    <source>
        <dbReference type="SMART" id="SM00960"/>
    </source>
</evidence>
<comment type="caution">
    <text evidence="3">The sequence shown here is derived from an EMBL/GenBank/DDBJ whole genome shotgun (WGS) entry which is preliminary data.</text>
</comment>
<evidence type="ECO:0000313" key="3">
    <source>
        <dbReference type="EMBL" id="MBD3364840.1"/>
    </source>
</evidence>
<keyword evidence="1" id="KW-1133">Transmembrane helix</keyword>
<dbReference type="SUPFAM" id="SSF103196">
    <property type="entry name" value="Roadblock/LC7 domain"/>
    <property type="match status" value="1"/>
</dbReference>
<dbReference type="Proteomes" id="UP000630660">
    <property type="component" value="Unassembled WGS sequence"/>
</dbReference>
<dbReference type="EMBL" id="WJKJ01000214">
    <property type="protein sequence ID" value="MBD3364840.1"/>
    <property type="molecule type" value="Genomic_DNA"/>
</dbReference>
<organism evidence="3 4">
    <name type="scientific">candidate division WOR-3 bacterium</name>
    <dbReference type="NCBI Taxonomy" id="2052148"/>
    <lineage>
        <taxon>Bacteria</taxon>
        <taxon>Bacteria division WOR-3</taxon>
    </lineage>
</organism>
<dbReference type="AlphaFoldDB" id="A0A9D5KB07"/>
<dbReference type="Pfam" id="PF03259">
    <property type="entry name" value="Robl_LC7"/>
    <property type="match status" value="1"/>
</dbReference>
<accession>A0A9D5KB07</accession>
<keyword evidence="1" id="KW-0812">Transmembrane</keyword>
<sequence length="125" mass="13278">MTLSRAERVHQLLEKLRSFDIDIEGVAAATNEGLVIASSLEEGLDEERLSAVCGAVAAVSKSTAEELRKGVPSEMIIKAPEGFILILRAGVTSLVVAVTLPTANLGLVLIDMRKIAKEIAPILDK</sequence>
<reference evidence="3" key="1">
    <citation type="submission" date="2019-11" db="EMBL/GenBank/DDBJ databases">
        <title>Microbial mats filling the niche in hypersaline microbial mats.</title>
        <authorList>
            <person name="Wong H.L."/>
            <person name="Macleod F.I."/>
            <person name="White R.A. III"/>
            <person name="Burns B.P."/>
        </authorList>
    </citation>
    <scope>NUCLEOTIDE SEQUENCE</scope>
    <source>
        <strain evidence="3">Bin_327</strain>
    </source>
</reference>
<gene>
    <name evidence="3" type="ORF">GF359_06455</name>
</gene>
<feature type="domain" description="Roadblock/LAMTOR2" evidence="2">
    <location>
        <begin position="9"/>
        <end position="99"/>
    </location>
</feature>
<keyword evidence="1" id="KW-0472">Membrane</keyword>